<dbReference type="InterPro" id="IPR016181">
    <property type="entry name" value="Acyl_CoA_acyltransferase"/>
</dbReference>
<evidence type="ECO:0000313" key="5">
    <source>
        <dbReference type="Proteomes" id="UP000050996"/>
    </source>
</evidence>
<comment type="caution">
    <text evidence="4">The sequence shown here is derived from an EMBL/GenBank/DDBJ whole genome shotgun (WGS) entry which is preliminary data.</text>
</comment>
<evidence type="ECO:0000256" key="1">
    <source>
        <dbReference type="ARBA" id="ARBA00022679"/>
    </source>
</evidence>
<keyword evidence="2" id="KW-0012">Acyltransferase</keyword>
<organism evidence="4 5">
    <name type="scientific">Cytobacillus solani</name>
    <dbReference type="NCBI Taxonomy" id="1637975"/>
    <lineage>
        <taxon>Bacteria</taxon>
        <taxon>Bacillati</taxon>
        <taxon>Bacillota</taxon>
        <taxon>Bacilli</taxon>
        <taxon>Bacillales</taxon>
        <taxon>Bacillaceae</taxon>
        <taxon>Cytobacillus</taxon>
    </lineage>
</organism>
<gene>
    <name evidence="4" type="ORF">AN957_01795</name>
</gene>
<dbReference type="PATRIC" id="fig|1637975.4.peg.39"/>
<dbReference type="SUPFAM" id="SSF55729">
    <property type="entry name" value="Acyl-CoA N-acyltransferases (Nat)"/>
    <property type="match status" value="2"/>
</dbReference>
<name>A0A0Q3QIM4_9BACI</name>
<dbReference type="InterPro" id="IPR000182">
    <property type="entry name" value="GNAT_dom"/>
</dbReference>
<reference evidence="4 5" key="1">
    <citation type="submission" date="2015-09" db="EMBL/GenBank/DDBJ databases">
        <title>Genome sequencing project for genomic taxonomy and phylogenomics of Bacillus-like bacteria.</title>
        <authorList>
            <person name="Liu B."/>
            <person name="Wang J."/>
            <person name="Zhu Y."/>
            <person name="Liu G."/>
            <person name="Chen Q."/>
            <person name="Chen Z."/>
            <person name="Lan J."/>
            <person name="Che J."/>
            <person name="Ge C."/>
            <person name="Shi H."/>
            <person name="Pan Z."/>
            <person name="Liu X."/>
        </authorList>
    </citation>
    <scope>NUCLEOTIDE SEQUENCE [LARGE SCALE GENOMIC DNA]</scope>
    <source>
        <strain evidence="4 5">FJAT-18043</strain>
    </source>
</reference>
<evidence type="ECO:0000259" key="3">
    <source>
        <dbReference type="PROSITE" id="PS51186"/>
    </source>
</evidence>
<dbReference type="CDD" id="cd04301">
    <property type="entry name" value="NAT_SF"/>
    <property type="match status" value="2"/>
</dbReference>
<protein>
    <submittedName>
        <fullName evidence="4">GNAT family acetyltransferase</fullName>
    </submittedName>
</protein>
<dbReference type="Gene3D" id="3.40.630.30">
    <property type="match status" value="2"/>
</dbReference>
<keyword evidence="1 4" id="KW-0808">Transferase</keyword>
<dbReference type="AlphaFoldDB" id="A0A0Q3QIM4"/>
<dbReference type="EMBL" id="LJIX01000006">
    <property type="protein sequence ID" value="KQL17494.1"/>
    <property type="molecule type" value="Genomic_DNA"/>
</dbReference>
<feature type="domain" description="N-acetyltransferase" evidence="3">
    <location>
        <begin position="141"/>
        <end position="273"/>
    </location>
</feature>
<dbReference type="Pfam" id="PF00583">
    <property type="entry name" value="Acetyltransf_1"/>
    <property type="match status" value="2"/>
</dbReference>
<evidence type="ECO:0000256" key="2">
    <source>
        <dbReference type="ARBA" id="ARBA00023315"/>
    </source>
</evidence>
<dbReference type="Proteomes" id="UP000050996">
    <property type="component" value="Unassembled WGS sequence"/>
</dbReference>
<dbReference type="PROSITE" id="PS51186">
    <property type="entry name" value="GNAT"/>
    <property type="match status" value="2"/>
</dbReference>
<sequence length="273" mass="31561">MLTAKQLTDIKELQYVCEKGEPFELKLNWDMLQSREENEGNDFFHYEDGKLVGFLGLYGFGNKVEACGMVAPDYRRKGIFTKLYRKAENVLKERGTSHILLNAPSNSESGKGFLQSIPCSYAFSEHQMKWEETELSYKEDVVLRLSSPDDFETEVQLDVQCFNFEEEDAREYNERIKRENTDQFYIIEANGISSGKMRISHLNGEAWIYGFAIFPEYQGKGIGRKALTNVILNEDKNGFSIFLEVEAKNAHALKLYESCGFKAYHAQDYYKKE</sequence>
<keyword evidence="5" id="KW-1185">Reference proteome</keyword>
<proteinExistence type="predicted"/>
<accession>A0A0Q3QIM4</accession>
<dbReference type="STRING" id="1637975.AN957_01795"/>
<feature type="domain" description="N-acetyltransferase" evidence="3">
    <location>
        <begin position="1"/>
        <end position="142"/>
    </location>
</feature>
<dbReference type="InterPro" id="IPR050680">
    <property type="entry name" value="YpeA/RimI_acetyltransf"/>
</dbReference>
<evidence type="ECO:0000313" key="4">
    <source>
        <dbReference type="EMBL" id="KQL17494.1"/>
    </source>
</evidence>
<dbReference type="RefSeq" id="WP_053478209.1">
    <property type="nucleotide sequence ID" value="NZ_CP041305.1"/>
</dbReference>
<dbReference type="PANTHER" id="PTHR43420">
    <property type="entry name" value="ACETYLTRANSFERASE"/>
    <property type="match status" value="1"/>
</dbReference>
<dbReference type="GO" id="GO:0016747">
    <property type="term" value="F:acyltransferase activity, transferring groups other than amino-acyl groups"/>
    <property type="evidence" value="ECO:0007669"/>
    <property type="project" value="InterPro"/>
</dbReference>